<dbReference type="InterPro" id="IPR002881">
    <property type="entry name" value="DUF58"/>
</dbReference>
<gene>
    <name evidence="2" type="ORF">AArcSt2_01070</name>
</gene>
<evidence type="ECO:0000313" key="2">
    <source>
        <dbReference type="EMBL" id="MCL9815528.1"/>
    </source>
</evidence>
<dbReference type="EMBL" id="JAKRVX010000001">
    <property type="protein sequence ID" value="MCL9815528.1"/>
    <property type="molecule type" value="Genomic_DNA"/>
</dbReference>
<dbReference type="Pfam" id="PF01882">
    <property type="entry name" value="DUF58"/>
    <property type="match status" value="1"/>
</dbReference>
<organism evidence="2 3">
    <name type="scientific">Natronocalculus amylovorans</name>
    <dbReference type="NCBI Taxonomy" id="2917812"/>
    <lineage>
        <taxon>Archaea</taxon>
        <taxon>Methanobacteriati</taxon>
        <taxon>Methanobacteriota</taxon>
        <taxon>Stenosarchaea group</taxon>
        <taxon>Halobacteria</taxon>
        <taxon>Halobacteriales</taxon>
        <taxon>Haloferacaceae</taxon>
        <taxon>Natronocalculus</taxon>
    </lineage>
</organism>
<evidence type="ECO:0000259" key="1">
    <source>
        <dbReference type="Pfam" id="PF01882"/>
    </source>
</evidence>
<reference evidence="2" key="1">
    <citation type="journal article" date="2022" name="Syst. Appl. Microbiol.">
        <title>Natronocalculus amylovorans gen. nov., sp. nov., and Natranaeroarchaeum aerophilus sp. nov., dominant culturable amylolytic natronoarchaea from hypersaline soda lakes in southwestern Siberia.</title>
        <authorList>
            <person name="Sorokin D.Y."/>
            <person name="Elcheninov A.G."/>
            <person name="Khizhniak T.V."/>
            <person name="Koenen M."/>
            <person name="Bale N.J."/>
            <person name="Damste J.S.S."/>
            <person name="Kublanov I.V."/>
        </authorList>
    </citation>
    <scope>NUCLEOTIDE SEQUENCE</scope>
    <source>
        <strain evidence="2">AArc-St2</strain>
    </source>
</reference>
<name>A0AAE3FUE6_9EURY</name>
<evidence type="ECO:0000313" key="3">
    <source>
        <dbReference type="Proteomes" id="UP001203207"/>
    </source>
</evidence>
<dbReference type="PANTHER" id="PTHR33608:SF6">
    <property type="entry name" value="BLL2464 PROTEIN"/>
    <property type="match status" value="1"/>
</dbReference>
<proteinExistence type="predicted"/>
<feature type="domain" description="DUF58" evidence="1">
    <location>
        <begin position="198"/>
        <end position="368"/>
    </location>
</feature>
<comment type="caution">
    <text evidence="2">The sequence shown here is derived from an EMBL/GenBank/DDBJ whole genome shotgun (WGS) entry which is preliminary data.</text>
</comment>
<keyword evidence="3" id="KW-1185">Reference proteome</keyword>
<dbReference type="PANTHER" id="PTHR33608">
    <property type="entry name" value="BLL2464 PROTEIN"/>
    <property type="match status" value="1"/>
</dbReference>
<dbReference type="Proteomes" id="UP001203207">
    <property type="component" value="Unassembled WGS sequence"/>
</dbReference>
<protein>
    <submittedName>
        <fullName evidence="2">DUF58 domain-containing protein</fullName>
    </submittedName>
</protein>
<accession>A0AAE3FUE6</accession>
<dbReference type="AlphaFoldDB" id="A0AAE3FUE6"/>
<reference evidence="2" key="2">
    <citation type="submission" date="2022-02" db="EMBL/GenBank/DDBJ databases">
        <authorList>
            <person name="Elcheninov A.G."/>
            <person name="Sorokin D.Y."/>
            <person name="Kublanov I.V."/>
        </authorList>
    </citation>
    <scope>NUCLEOTIDE SEQUENCE</scope>
    <source>
        <strain evidence="2">AArc-St2</strain>
    </source>
</reference>
<dbReference type="RefSeq" id="WP_250582333.1">
    <property type="nucleotide sequence ID" value="NZ_JAKRVX010000001.1"/>
</dbReference>
<sequence length="421" mass="45753">MRSFATKRWAGIEGLTLLVVAIGVLTTSSGLILAGIIGFGYAAYTKLWDAPVADVSIDRELGDEAPAPGETTGVTLTITNTGSKWLSDLRVIDGVPPALETIDGPARIGTSLRPGETTTCHYTVSVVRGKHTWDSLRLITRNPSGSRERETVCEVSTTLRCTPPLHAGANLSLHGLTTPYSGRVTTDVGGYGIEFHSTRAYRSGDPLNRIDWNRRARTGTLSTLNFREERAATVILLVDSRKEAYVAAEPTGRNAVERSVDAVATIFSSLISNGDRVGIATMSPTECWIAPQSGKTHTARVQEALATHPGLAPTATEGTLYHTLWFNRFIRRLPADAQVVFCSPFVDDRPIYTARRLHAYGHLVTVITPDETTADTIGDRIAAIERQHRLQTLRGNGIRVVDWGDEPLPTAVMAATQRWSQ</sequence>